<evidence type="ECO:0008006" key="3">
    <source>
        <dbReference type="Google" id="ProtNLM"/>
    </source>
</evidence>
<sequence length="256" mass="27602">MTKTISLLVIITISLSSCRSAFEFSSLQPKGGISSKLPSLEPVTYISTLENAYSKGQSISVGSAYSTGVMGGAITVGSALTTNYADKRVNDALVIFERDVKDNITNYIGEKKGSISFKITNSSYILKSRLGGYMGAWLGTTALMYIPIYPKMESSENIGAVTAAAFAVPLIPALIYPAIFKPKAIQNVEIEVEILNLQGKVVGRYTGLGIGTYKSSMYTFPKDVQRIVNADAVKSALQEIKAKIDKDNNLLITELK</sequence>
<reference evidence="2" key="1">
    <citation type="submission" date="2019-08" db="EMBL/GenBank/DDBJ databases">
        <authorList>
            <person name="Kucharzyk K."/>
            <person name="Murdoch R.W."/>
            <person name="Higgins S."/>
            <person name="Loffler F."/>
        </authorList>
    </citation>
    <scope>NUCLEOTIDE SEQUENCE</scope>
</reference>
<proteinExistence type="predicted"/>
<accession>A0A645CLZ1</accession>
<keyword evidence="1" id="KW-0472">Membrane</keyword>
<protein>
    <recommendedName>
        <fullName evidence="3">Lipoprotein</fullName>
    </recommendedName>
</protein>
<name>A0A645CLZ1_9ZZZZ</name>
<gene>
    <name evidence="2" type="ORF">SDC9_124916</name>
</gene>
<keyword evidence="1" id="KW-1133">Transmembrane helix</keyword>
<feature type="transmembrane region" description="Helical" evidence="1">
    <location>
        <begin position="160"/>
        <end position="179"/>
    </location>
</feature>
<keyword evidence="1" id="KW-0812">Transmembrane</keyword>
<evidence type="ECO:0000313" key="2">
    <source>
        <dbReference type="EMBL" id="MPM77907.1"/>
    </source>
</evidence>
<feature type="transmembrane region" description="Helical" evidence="1">
    <location>
        <begin position="130"/>
        <end position="148"/>
    </location>
</feature>
<evidence type="ECO:0000256" key="1">
    <source>
        <dbReference type="SAM" id="Phobius"/>
    </source>
</evidence>
<dbReference type="PROSITE" id="PS51257">
    <property type="entry name" value="PROKAR_LIPOPROTEIN"/>
    <property type="match status" value="1"/>
</dbReference>
<organism evidence="2">
    <name type="scientific">bioreactor metagenome</name>
    <dbReference type="NCBI Taxonomy" id="1076179"/>
    <lineage>
        <taxon>unclassified sequences</taxon>
        <taxon>metagenomes</taxon>
        <taxon>ecological metagenomes</taxon>
    </lineage>
</organism>
<dbReference type="EMBL" id="VSSQ01028265">
    <property type="protein sequence ID" value="MPM77907.1"/>
    <property type="molecule type" value="Genomic_DNA"/>
</dbReference>
<dbReference type="AlphaFoldDB" id="A0A645CLZ1"/>
<comment type="caution">
    <text evidence="2">The sequence shown here is derived from an EMBL/GenBank/DDBJ whole genome shotgun (WGS) entry which is preliminary data.</text>
</comment>